<proteinExistence type="predicted"/>
<protein>
    <submittedName>
        <fullName evidence="2">Uncharacterized protein</fullName>
    </submittedName>
</protein>
<dbReference type="Proteomes" id="UP000031036">
    <property type="component" value="Unassembled WGS sequence"/>
</dbReference>
<dbReference type="OrthoDB" id="2575524at2759"/>
<name>A0A0B2UXE4_TOXCA</name>
<reference evidence="2 3" key="1">
    <citation type="submission" date="2014-11" db="EMBL/GenBank/DDBJ databases">
        <title>Genetic blueprint of the zoonotic pathogen Toxocara canis.</title>
        <authorList>
            <person name="Zhu X.-Q."/>
            <person name="Korhonen P.K."/>
            <person name="Cai H."/>
            <person name="Young N.D."/>
            <person name="Nejsum P."/>
            <person name="von Samson-Himmelstjerna G."/>
            <person name="Boag P.R."/>
            <person name="Tan P."/>
            <person name="Li Q."/>
            <person name="Min J."/>
            <person name="Yang Y."/>
            <person name="Wang X."/>
            <person name="Fang X."/>
            <person name="Hall R.S."/>
            <person name="Hofmann A."/>
            <person name="Sternberg P.W."/>
            <person name="Jex A.R."/>
            <person name="Gasser R.B."/>
        </authorList>
    </citation>
    <scope>NUCLEOTIDE SEQUENCE [LARGE SCALE GENOMIC DNA]</scope>
    <source>
        <strain evidence="2">PN_DK_2014</strain>
    </source>
</reference>
<evidence type="ECO:0000313" key="3">
    <source>
        <dbReference type="Proteomes" id="UP000031036"/>
    </source>
</evidence>
<feature type="region of interest" description="Disordered" evidence="1">
    <location>
        <begin position="39"/>
        <end position="107"/>
    </location>
</feature>
<feature type="compositionally biased region" description="Polar residues" evidence="1">
    <location>
        <begin position="73"/>
        <end position="86"/>
    </location>
</feature>
<comment type="caution">
    <text evidence="2">The sequence shown here is derived from an EMBL/GenBank/DDBJ whole genome shotgun (WGS) entry which is preliminary data.</text>
</comment>
<feature type="compositionally biased region" description="Polar residues" evidence="1">
    <location>
        <begin position="52"/>
        <end position="65"/>
    </location>
</feature>
<sequence length="126" mass="14043">MERTVSMGWMVPLSHHNHNAELFEKRRLQLYATNASAFAGRPKHFEPHNNPVDPTSQPVDPTSQPVDPISQPVDPTSQPVDPTSQPVDPISQPVDPTSQPVDPNTPRVKQLMQFSFIESFLSHTSP</sequence>
<accession>A0A0B2UXE4</accession>
<evidence type="ECO:0000256" key="1">
    <source>
        <dbReference type="SAM" id="MobiDB-lite"/>
    </source>
</evidence>
<dbReference type="STRING" id="6265.A0A0B2UXE4"/>
<evidence type="ECO:0000313" key="2">
    <source>
        <dbReference type="EMBL" id="KHN73889.1"/>
    </source>
</evidence>
<dbReference type="EMBL" id="JPKZ01002993">
    <property type="protein sequence ID" value="KHN73889.1"/>
    <property type="molecule type" value="Genomic_DNA"/>
</dbReference>
<keyword evidence="3" id="KW-1185">Reference proteome</keyword>
<dbReference type="AlphaFoldDB" id="A0A0B2UXE4"/>
<organism evidence="2 3">
    <name type="scientific">Toxocara canis</name>
    <name type="common">Canine roundworm</name>
    <dbReference type="NCBI Taxonomy" id="6265"/>
    <lineage>
        <taxon>Eukaryota</taxon>
        <taxon>Metazoa</taxon>
        <taxon>Ecdysozoa</taxon>
        <taxon>Nematoda</taxon>
        <taxon>Chromadorea</taxon>
        <taxon>Rhabditida</taxon>
        <taxon>Spirurina</taxon>
        <taxon>Ascaridomorpha</taxon>
        <taxon>Ascaridoidea</taxon>
        <taxon>Toxocaridae</taxon>
        <taxon>Toxocara</taxon>
    </lineage>
</organism>
<gene>
    <name evidence="2" type="ORF">Tcan_01870</name>
</gene>